<accession>A0A5N6N3Q2</accession>
<evidence type="ECO:0000313" key="2">
    <source>
        <dbReference type="Proteomes" id="UP000326396"/>
    </source>
</evidence>
<evidence type="ECO:0000313" key="1">
    <source>
        <dbReference type="EMBL" id="KAD4384909.1"/>
    </source>
</evidence>
<dbReference type="InterPro" id="IPR036869">
    <property type="entry name" value="J_dom_sf"/>
</dbReference>
<sequence length="99" mass="11380">MRKSNKKQKELQKSATILRYWKLFHPDKYPCPKAHLAVIKLNKAFKNLQDHVKMYNQKQQTINYSYELEILYAIGSGLASEIQKLIGRNGTANLISATG</sequence>
<keyword evidence="2" id="KW-1185">Reference proteome</keyword>
<dbReference type="EMBL" id="SZYD01000013">
    <property type="protein sequence ID" value="KAD4384909.1"/>
    <property type="molecule type" value="Genomic_DNA"/>
</dbReference>
<reference evidence="1 2" key="1">
    <citation type="submission" date="2019-05" db="EMBL/GenBank/DDBJ databases">
        <title>Mikania micrantha, genome provides insights into the molecular mechanism of rapid growth.</title>
        <authorList>
            <person name="Liu B."/>
        </authorList>
    </citation>
    <scope>NUCLEOTIDE SEQUENCE [LARGE SCALE GENOMIC DNA]</scope>
    <source>
        <strain evidence="1">NLD-2019</strain>
        <tissue evidence="1">Leaf</tissue>
    </source>
</reference>
<name>A0A5N6N3Q2_9ASTR</name>
<protein>
    <recommendedName>
        <fullName evidence="3">J domain-containing protein</fullName>
    </recommendedName>
</protein>
<organism evidence="1 2">
    <name type="scientific">Mikania micrantha</name>
    <name type="common">bitter vine</name>
    <dbReference type="NCBI Taxonomy" id="192012"/>
    <lineage>
        <taxon>Eukaryota</taxon>
        <taxon>Viridiplantae</taxon>
        <taxon>Streptophyta</taxon>
        <taxon>Embryophyta</taxon>
        <taxon>Tracheophyta</taxon>
        <taxon>Spermatophyta</taxon>
        <taxon>Magnoliopsida</taxon>
        <taxon>eudicotyledons</taxon>
        <taxon>Gunneridae</taxon>
        <taxon>Pentapetalae</taxon>
        <taxon>asterids</taxon>
        <taxon>campanulids</taxon>
        <taxon>Asterales</taxon>
        <taxon>Asteraceae</taxon>
        <taxon>Asteroideae</taxon>
        <taxon>Heliantheae alliance</taxon>
        <taxon>Eupatorieae</taxon>
        <taxon>Mikania</taxon>
    </lineage>
</organism>
<dbReference type="SUPFAM" id="SSF46565">
    <property type="entry name" value="Chaperone J-domain"/>
    <property type="match status" value="1"/>
</dbReference>
<gene>
    <name evidence="1" type="ORF">E3N88_25077</name>
</gene>
<dbReference type="AlphaFoldDB" id="A0A5N6N3Q2"/>
<dbReference type="Proteomes" id="UP000326396">
    <property type="component" value="Linkage Group LG3"/>
</dbReference>
<proteinExistence type="predicted"/>
<dbReference type="OrthoDB" id="342454at2759"/>
<comment type="caution">
    <text evidence="1">The sequence shown here is derived from an EMBL/GenBank/DDBJ whole genome shotgun (WGS) entry which is preliminary data.</text>
</comment>
<evidence type="ECO:0008006" key="3">
    <source>
        <dbReference type="Google" id="ProtNLM"/>
    </source>
</evidence>